<keyword evidence="3" id="KW-1185">Reference proteome</keyword>
<protein>
    <submittedName>
        <fullName evidence="2">Uncharacterized protein</fullName>
    </submittedName>
</protein>
<keyword evidence="1" id="KW-0472">Membrane</keyword>
<feature type="transmembrane region" description="Helical" evidence="1">
    <location>
        <begin position="12"/>
        <end position="31"/>
    </location>
</feature>
<keyword evidence="1" id="KW-1133">Transmembrane helix</keyword>
<dbReference type="PATRIC" id="fig|330734.3.peg.2969"/>
<keyword evidence="1" id="KW-0812">Transmembrane</keyword>
<accession>A0A0H4I6M4</accession>
<evidence type="ECO:0000313" key="3">
    <source>
        <dbReference type="Proteomes" id="UP000036406"/>
    </source>
</evidence>
<organism evidence="2 3">
    <name type="scientific">Marinobacter psychrophilus</name>
    <dbReference type="NCBI Taxonomy" id="330734"/>
    <lineage>
        <taxon>Bacteria</taxon>
        <taxon>Pseudomonadati</taxon>
        <taxon>Pseudomonadota</taxon>
        <taxon>Gammaproteobacteria</taxon>
        <taxon>Pseudomonadales</taxon>
        <taxon>Marinobacteraceae</taxon>
        <taxon>Marinobacter</taxon>
    </lineage>
</organism>
<feature type="transmembrane region" description="Helical" evidence="1">
    <location>
        <begin position="51"/>
        <end position="76"/>
    </location>
</feature>
<evidence type="ECO:0000256" key="1">
    <source>
        <dbReference type="SAM" id="Phobius"/>
    </source>
</evidence>
<proteinExistence type="predicted"/>
<evidence type="ECO:0000313" key="2">
    <source>
        <dbReference type="EMBL" id="AKO53415.1"/>
    </source>
</evidence>
<feature type="transmembrane region" description="Helical" evidence="1">
    <location>
        <begin position="192"/>
        <end position="214"/>
    </location>
</feature>
<reference evidence="2 3" key="1">
    <citation type="submission" date="2015-05" db="EMBL/GenBank/DDBJ databases">
        <title>Complete genome of Marinobacter psychrophilus strain 20041T isolated from sea-ice of the Canadian Basin.</title>
        <authorList>
            <person name="Song L."/>
            <person name="Ren L."/>
            <person name="Yu Y."/>
            <person name="Wang X."/>
        </authorList>
    </citation>
    <scope>NUCLEOTIDE SEQUENCE [LARGE SCALE GENOMIC DNA]</scope>
    <source>
        <strain evidence="2 3">20041</strain>
    </source>
</reference>
<feature type="transmembrane region" description="Helical" evidence="1">
    <location>
        <begin position="149"/>
        <end position="171"/>
    </location>
</feature>
<feature type="transmembrane region" description="Helical" evidence="1">
    <location>
        <begin position="83"/>
        <end position="103"/>
    </location>
</feature>
<dbReference type="KEGG" id="mpq:ABA45_14130"/>
<gene>
    <name evidence="2" type="ORF">ABA45_14130</name>
</gene>
<name>A0A0H4I6M4_9GAMM</name>
<dbReference type="EMBL" id="CP011494">
    <property type="protein sequence ID" value="AKO53415.1"/>
    <property type="molecule type" value="Genomic_DNA"/>
</dbReference>
<dbReference type="Proteomes" id="UP000036406">
    <property type="component" value="Chromosome"/>
</dbReference>
<sequence>MPEKSRFAPRSWLLILLLSLVVVLTVTAILLPIEIRYLWRWGVELAGHPMALVGIVLVMAVLMSVGLPGSLCFWLIAPFHAPLLSVSVLLVGSVAGSMGAYRFGKGLGDTWKPGYLARQVLNLLSKRSDFLTQCAVRILPGFPHAFVNLAGGVLGLPLLVFCCAAIVGLGVKWTVYANAVHGMVSARQAEQAMDFFTLLPLVILALLLALGGLAKRWFLGQSKVDSLPPG</sequence>
<dbReference type="AlphaFoldDB" id="A0A0H4I6M4"/>